<accession>A0A8J2WUK4</accession>
<organism evidence="2 3">
    <name type="scientific">Pelagomonas calceolata</name>
    <dbReference type="NCBI Taxonomy" id="35677"/>
    <lineage>
        <taxon>Eukaryota</taxon>
        <taxon>Sar</taxon>
        <taxon>Stramenopiles</taxon>
        <taxon>Ochrophyta</taxon>
        <taxon>Pelagophyceae</taxon>
        <taxon>Pelagomonadales</taxon>
        <taxon>Pelagomonadaceae</taxon>
        <taxon>Pelagomonas</taxon>
    </lineage>
</organism>
<dbReference type="Gene3D" id="3.60.40.10">
    <property type="entry name" value="PPM-type phosphatase domain"/>
    <property type="match status" value="1"/>
</dbReference>
<protein>
    <recommendedName>
        <fullName evidence="1">PPM-type phosphatase domain-containing protein</fullName>
    </recommendedName>
</protein>
<dbReference type="Proteomes" id="UP000789595">
    <property type="component" value="Unassembled WGS sequence"/>
</dbReference>
<dbReference type="AlphaFoldDB" id="A0A8J2WUK4"/>
<reference evidence="2" key="1">
    <citation type="submission" date="2021-11" db="EMBL/GenBank/DDBJ databases">
        <authorList>
            <consortium name="Genoscope - CEA"/>
            <person name="William W."/>
        </authorList>
    </citation>
    <scope>NUCLEOTIDE SEQUENCE</scope>
</reference>
<dbReference type="OrthoDB" id="10264738at2759"/>
<gene>
    <name evidence="2" type="ORF">PECAL_1P26350</name>
</gene>
<name>A0A8J2WUK4_9STRA</name>
<dbReference type="SUPFAM" id="SSF81606">
    <property type="entry name" value="PP2C-like"/>
    <property type="match status" value="1"/>
</dbReference>
<comment type="caution">
    <text evidence="2">The sequence shown here is derived from an EMBL/GenBank/DDBJ whole genome shotgun (WGS) entry which is preliminary data.</text>
</comment>
<dbReference type="EMBL" id="CAKKNE010000001">
    <property type="protein sequence ID" value="CAH0366160.1"/>
    <property type="molecule type" value="Genomic_DNA"/>
</dbReference>
<dbReference type="InterPro" id="IPR036457">
    <property type="entry name" value="PPM-type-like_dom_sf"/>
</dbReference>
<dbReference type="InterPro" id="IPR001932">
    <property type="entry name" value="PPM-type_phosphatase-like_dom"/>
</dbReference>
<sequence>MRTEASAEVAELWSSDVTDAFLIIACDGIFEEISNKQAVALARAAFQKYGVDDVGAVAKSIIEWVMLKGGTDNMTCVIQVLDKDSLKKLDSRTVGSECEACGLAYPAVLNAGAVLRTTARDVRHLDEPGLQRYLKDVGLYAPRVAELAMDGTDLLAADLTSVDLDLSDSDAAFLRASLEWWDITSSCAENPKMYAAIGGGGRRASVEKGYY</sequence>
<evidence type="ECO:0000313" key="2">
    <source>
        <dbReference type="EMBL" id="CAH0366160.1"/>
    </source>
</evidence>
<feature type="domain" description="PPM-type phosphatase" evidence="1">
    <location>
        <begin position="8"/>
        <end position="74"/>
    </location>
</feature>
<proteinExistence type="predicted"/>
<evidence type="ECO:0000313" key="3">
    <source>
        <dbReference type="Proteomes" id="UP000789595"/>
    </source>
</evidence>
<keyword evidence="3" id="KW-1185">Reference proteome</keyword>
<evidence type="ECO:0000259" key="1">
    <source>
        <dbReference type="Pfam" id="PF00481"/>
    </source>
</evidence>
<dbReference type="Pfam" id="PF00481">
    <property type="entry name" value="PP2C"/>
    <property type="match status" value="1"/>
</dbReference>